<reference evidence="1" key="2">
    <citation type="journal article" date="2015" name="Fish Shellfish Immunol.">
        <title>Early steps in the European eel (Anguilla anguilla)-Vibrio vulnificus interaction in the gills: Role of the RtxA13 toxin.</title>
        <authorList>
            <person name="Callol A."/>
            <person name="Pajuelo D."/>
            <person name="Ebbesson L."/>
            <person name="Teles M."/>
            <person name="MacKenzie S."/>
            <person name="Amaro C."/>
        </authorList>
    </citation>
    <scope>NUCLEOTIDE SEQUENCE</scope>
</reference>
<protein>
    <submittedName>
        <fullName evidence="1">Uncharacterized protein</fullName>
    </submittedName>
</protein>
<reference evidence="1" key="1">
    <citation type="submission" date="2014-11" db="EMBL/GenBank/DDBJ databases">
        <authorList>
            <person name="Amaro Gonzalez C."/>
        </authorList>
    </citation>
    <scope>NUCLEOTIDE SEQUENCE</scope>
</reference>
<name>A0A0E9RLK7_ANGAN</name>
<organism evidence="1">
    <name type="scientific">Anguilla anguilla</name>
    <name type="common">European freshwater eel</name>
    <name type="synonym">Muraena anguilla</name>
    <dbReference type="NCBI Taxonomy" id="7936"/>
    <lineage>
        <taxon>Eukaryota</taxon>
        <taxon>Metazoa</taxon>
        <taxon>Chordata</taxon>
        <taxon>Craniata</taxon>
        <taxon>Vertebrata</taxon>
        <taxon>Euteleostomi</taxon>
        <taxon>Actinopterygii</taxon>
        <taxon>Neopterygii</taxon>
        <taxon>Teleostei</taxon>
        <taxon>Anguilliformes</taxon>
        <taxon>Anguillidae</taxon>
        <taxon>Anguilla</taxon>
    </lineage>
</organism>
<dbReference type="AlphaFoldDB" id="A0A0E9RLK7"/>
<dbReference type="EMBL" id="GBXM01078546">
    <property type="protein sequence ID" value="JAH30031.1"/>
    <property type="molecule type" value="Transcribed_RNA"/>
</dbReference>
<sequence>MKRGPCHGAGGGTLLKQHNLERKIAIGLSCGSAQLPSAK</sequence>
<evidence type="ECO:0000313" key="1">
    <source>
        <dbReference type="EMBL" id="JAH30031.1"/>
    </source>
</evidence>
<accession>A0A0E9RLK7</accession>
<proteinExistence type="predicted"/>